<dbReference type="InParanoid" id="M1YLN8"/>
<dbReference type="HOGENOM" id="CLU_023171_0_0_0"/>
<evidence type="ECO:0000256" key="1">
    <source>
        <dbReference type="ARBA" id="ARBA00022729"/>
    </source>
</evidence>
<dbReference type="PANTHER" id="PTHR30290">
    <property type="entry name" value="PERIPLASMIC BINDING COMPONENT OF ABC TRANSPORTER"/>
    <property type="match status" value="1"/>
</dbReference>
<sequence>MSRDQRKPTHPHTKNPALRCRLFTGFVLVLAALLALPGPVLAEALHGLSLYGPEGLKYKANQPYDHAFIKAPKGGHLILSDEGAFTKLNPASLKGVPAPGVNLVFQTPMDSSNDDDEPFSQYGSLVEKVELADDRMSMIYHIHKNAAFSDGHPVTAEDFVFSFELIKDPQYHPFYKQYFHDIEKVEKLDTHRVKYTFAIFNQELPLITGQMLIFPKHIYGKPDRKFGEDFDEIAVGSGPYVVEKYEYGKFITFKRNPDWWAKDLPKNRGRYNFDRITWKIYLDPVAMREAFKGGEFDAHLISSSRDWALDYQGDYVKKGYYLREMVPHKRVAGMQGFVMNMRNDIFKSRRVRAAIAMVYDFDWANKNLFYGQYTRNDCYFDNNPEMKADGLPKGKVLELLLKLRKKYGAEHVPKTVFTKPVGAPGQGVPYEKNVALANKLLEAEGWKLGPGGVRMKDGKALRWTLHLASPGFERIVEPYKNNLKKIGADMSFKVVQVAQYEEILRDFKFDMIVMGYAQSRSPGNEQRSMWSSEAADIAGTRNFAGIKNPAIDELIDLIVEAKTRKELVDHVQALDRILVHQFYLVHHWYIGADRFVYWNKFSRPKKNPSQASILNNMIEYWWWDESKVEKLKAARKAGTPIN</sequence>
<dbReference type="STRING" id="1266370.NITGR_650017"/>
<dbReference type="Gene3D" id="3.40.190.10">
    <property type="entry name" value="Periplasmic binding protein-like II"/>
    <property type="match status" value="1"/>
</dbReference>
<dbReference type="PIRSF" id="PIRSF002741">
    <property type="entry name" value="MppA"/>
    <property type="match status" value="1"/>
</dbReference>
<dbReference type="InterPro" id="IPR030678">
    <property type="entry name" value="Peptide/Ni-bd"/>
</dbReference>
<dbReference type="GO" id="GO:1904680">
    <property type="term" value="F:peptide transmembrane transporter activity"/>
    <property type="evidence" value="ECO:0007669"/>
    <property type="project" value="TreeGrafter"/>
</dbReference>
<dbReference type="GO" id="GO:0043190">
    <property type="term" value="C:ATP-binding cassette (ABC) transporter complex"/>
    <property type="evidence" value="ECO:0007669"/>
    <property type="project" value="InterPro"/>
</dbReference>
<keyword evidence="1" id="KW-0732">Signal</keyword>
<dbReference type="Proteomes" id="UP000011704">
    <property type="component" value="Unassembled WGS sequence"/>
</dbReference>
<dbReference type="Gene3D" id="3.10.105.10">
    <property type="entry name" value="Dipeptide-binding Protein, Domain 3"/>
    <property type="match status" value="1"/>
</dbReference>
<dbReference type="Pfam" id="PF00496">
    <property type="entry name" value="SBP_bac_5"/>
    <property type="match status" value="1"/>
</dbReference>
<dbReference type="CDD" id="cd08497">
    <property type="entry name" value="MbnE-like"/>
    <property type="match status" value="1"/>
</dbReference>
<dbReference type="PANTHER" id="PTHR30290:SF64">
    <property type="entry name" value="ABC TRANSPORTER PERIPLASMIC BINDING PROTEIN"/>
    <property type="match status" value="1"/>
</dbReference>
<dbReference type="OrthoDB" id="9803988at2"/>
<proteinExistence type="predicted"/>
<protein>
    <submittedName>
        <fullName evidence="3">Putative ABC-type oligopeptide/dipeptide transport system, periplasmic binding component</fullName>
    </submittedName>
</protein>
<evidence type="ECO:0000313" key="4">
    <source>
        <dbReference type="Proteomes" id="UP000011704"/>
    </source>
</evidence>
<feature type="domain" description="Solute-binding protein family 5" evidence="2">
    <location>
        <begin position="124"/>
        <end position="534"/>
    </location>
</feature>
<reference evidence="3 4" key="1">
    <citation type="journal article" date="2013" name="Front. Microbiol.">
        <title>The genome of Nitrospina gracilis illuminates the metabolism and evolution of the major marine nitrite oxidizer.</title>
        <authorList>
            <person name="Luecker S."/>
            <person name="Nowka B."/>
            <person name="Rattei T."/>
            <person name="Spieck E."/>
            <person name="and Daims H."/>
        </authorList>
    </citation>
    <scope>NUCLEOTIDE SEQUENCE [LARGE SCALE GENOMIC DNA]</scope>
    <source>
        <strain evidence="3 4">3/211</strain>
    </source>
</reference>
<evidence type="ECO:0000313" key="3">
    <source>
        <dbReference type="EMBL" id="CCQ91392.1"/>
    </source>
</evidence>
<organism evidence="3 4">
    <name type="scientific">Nitrospina gracilis (strain 3/211)</name>
    <dbReference type="NCBI Taxonomy" id="1266370"/>
    <lineage>
        <taxon>Bacteria</taxon>
        <taxon>Pseudomonadati</taxon>
        <taxon>Nitrospinota/Tectimicrobiota group</taxon>
        <taxon>Nitrospinota</taxon>
        <taxon>Nitrospinia</taxon>
        <taxon>Nitrospinales</taxon>
        <taxon>Nitrospinaceae</taxon>
        <taxon>Nitrospina</taxon>
    </lineage>
</organism>
<dbReference type="InterPro" id="IPR039424">
    <property type="entry name" value="SBP_5"/>
</dbReference>
<dbReference type="EMBL" id="CAQJ01000072">
    <property type="protein sequence ID" value="CCQ91392.1"/>
    <property type="molecule type" value="Genomic_DNA"/>
</dbReference>
<keyword evidence="4" id="KW-1185">Reference proteome</keyword>
<dbReference type="GO" id="GO:0030288">
    <property type="term" value="C:outer membrane-bounded periplasmic space"/>
    <property type="evidence" value="ECO:0007669"/>
    <property type="project" value="TreeGrafter"/>
</dbReference>
<dbReference type="InterPro" id="IPR000914">
    <property type="entry name" value="SBP_5_dom"/>
</dbReference>
<gene>
    <name evidence="3" type="ORF">NITGR_650017</name>
</gene>
<dbReference type="RefSeq" id="WP_005010039.1">
    <property type="nucleotide sequence ID" value="NZ_HG422173.1"/>
</dbReference>
<evidence type="ECO:0000259" key="2">
    <source>
        <dbReference type="Pfam" id="PF00496"/>
    </source>
</evidence>
<accession>M1YLN8</accession>
<dbReference type="GO" id="GO:0015833">
    <property type="term" value="P:peptide transport"/>
    <property type="evidence" value="ECO:0007669"/>
    <property type="project" value="TreeGrafter"/>
</dbReference>
<dbReference type="FunCoup" id="M1YLN8">
    <property type="interactions" value="55"/>
</dbReference>
<dbReference type="SUPFAM" id="SSF53850">
    <property type="entry name" value="Periplasmic binding protein-like II"/>
    <property type="match status" value="1"/>
</dbReference>
<comment type="caution">
    <text evidence="3">The sequence shown here is derived from an EMBL/GenBank/DDBJ whole genome shotgun (WGS) entry which is preliminary data.</text>
</comment>
<name>M1YLN8_NITG3</name>
<dbReference type="GO" id="GO:0042884">
    <property type="term" value="P:microcin transport"/>
    <property type="evidence" value="ECO:0007669"/>
    <property type="project" value="TreeGrafter"/>
</dbReference>
<dbReference type="AlphaFoldDB" id="M1YLN8"/>